<evidence type="ECO:0000313" key="9">
    <source>
        <dbReference type="EMBL" id="KAK4495824.1"/>
    </source>
</evidence>
<name>A0ABR0E3B9_ZASCE</name>
<sequence length="550" mass="61514">MGGLGLSRLKQKLKRHRLTRPETPWTTSMSSRPSDERNDNGANESTTLPEPTVAAFSPNQQTATRNRRRATVLIHQKSALLAATPPQVTRALAYSHPFIVPLNYLAGLLSWTTGDAWESFLLVAGFWFVILYGDDVITWAGPVVVVLALIAGMYSRRYSPLSSTTWGGDKKKRSRADSDSQQRKSLDEILDTLQIFTNRCDVLLDPLLRLTEFLSTQTTATEATTRPALTSMFVRLLAVTPIWILLTLPPLRLITTQRVLLVVGTIGMTWHSRPARASRSILWRSRALRSVASIVTGLHFVGSVAQDGKTPPPLPPRAPAALVNALKRKGNTAGVRFTFAVYENQRRWVLLGFTANLLPNERQAWTDEHNNAVPAKEEFPLPETDSDTIKWRWVPSSEWKIDPSWTDDTKSKDARDKDGWTYYDNKWKYGSRTDDWGKWTRRRRWIRDAELVEVTAEELAAAEADTNSIATTTDNADGESVVRKKGWFGKRKLTNEKMKGNDTVEVASLSGSGETGGSREGPEEDVHVPSRYRGTEWDRSIGDGLAEGLS</sequence>
<evidence type="ECO:0000259" key="7">
    <source>
        <dbReference type="SMART" id="SM00693"/>
    </source>
</evidence>
<feature type="compositionally biased region" description="Basic and acidic residues" evidence="5">
    <location>
        <begin position="520"/>
        <end position="541"/>
    </location>
</feature>
<evidence type="ECO:0000256" key="6">
    <source>
        <dbReference type="SAM" id="Phobius"/>
    </source>
</evidence>
<organism evidence="9 10">
    <name type="scientific">Zasmidium cellare</name>
    <name type="common">Wine cellar mold</name>
    <name type="synonym">Racodium cellare</name>
    <dbReference type="NCBI Taxonomy" id="395010"/>
    <lineage>
        <taxon>Eukaryota</taxon>
        <taxon>Fungi</taxon>
        <taxon>Dikarya</taxon>
        <taxon>Ascomycota</taxon>
        <taxon>Pezizomycotina</taxon>
        <taxon>Dothideomycetes</taxon>
        <taxon>Dothideomycetidae</taxon>
        <taxon>Mycosphaerellales</taxon>
        <taxon>Mycosphaerellaceae</taxon>
        <taxon>Zasmidium</taxon>
    </lineage>
</organism>
<reference evidence="9 10" key="1">
    <citation type="journal article" date="2023" name="G3 (Bethesda)">
        <title>A chromosome-level genome assembly of Zasmidium syzygii isolated from banana leaves.</title>
        <authorList>
            <person name="van Westerhoven A.C."/>
            <person name="Mehrabi R."/>
            <person name="Talebi R."/>
            <person name="Steentjes M.B.F."/>
            <person name="Corcolon B."/>
            <person name="Chong P.A."/>
            <person name="Kema G.H.J."/>
            <person name="Seidl M.F."/>
        </authorList>
    </citation>
    <scope>NUCLEOTIDE SEQUENCE [LARGE SCALE GENOMIC DNA]</scope>
    <source>
        <strain evidence="9 10">P124</strain>
    </source>
</reference>
<feature type="region of interest" description="Disordered" evidence="5">
    <location>
        <begin position="499"/>
        <end position="550"/>
    </location>
</feature>
<evidence type="ECO:0000256" key="3">
    <source>
        <dbReference type="ARBA" id="ARBA00022989"/>
    </source>
</evidence>
<accession>A0ABR0E3B9</accession>
<feature type="region of interest" description="Disordered" evidence="5">
    <location>
        <begin position="160"/>
        <end position="180"/>
    </location>
</feature>
<evidence type="ECO:0000259" key="8">
    <source>
        <dbReference type="SMART" id="SM00694"/>
    </source>
</evidence>
<comment type="subcellular location">
    <subcellularLocation>
        <location evidence="1">Endomembrane system</location>
        <topology evidence="1">Multi-pass membrane protein</topology>
    </subcellularLocation>
</comment>
<feature type="region of interest" description="Disordered" evidence="5">
    <location>
        <begin position="1"/>
        <end position="66"/>
    </location>
</feature>
<dbReference type="InterPro" id="IPR052646">
    <property type="entry name" value="Peroxisomal_PEX28-32"/>
</dbReference>
<evidence type="ECO:0000256" key="5">
    <source>
        <dbReference type="SAM" id="MobiDB-lite"/>
    </source>
</evidence>
<dbReference type="PANTHER" id="PTHR31679:SF2">
    <property type="entry name" value="PEROXISOMAL MEMBRANE PROTEIN PEX30-RELATED"/>
    <property type="match status" value="1"/>
</dbReference>
<dbReference type="SMART" id="SM00694">
    <property type="entry name" value="DysFC"/>
    <property type="match status" value="1"/>
</dbReference>
<keyword evidence="3 6" id="KW-1133">Transmembrane helix</keyword>
<feature type="transmembrane region" description="Helical" evidence="6">
    <location>
        <begin position="136"/>
        <end position="154"/>
    </location>
</feature>
<keyword evidence="10" id="KW-1185">Reference proteome</keyword>
<dbReference type="Proteomes" id="UP001305779">
    <property type="component" value="Unassembled WGS sequence"/>
</dbReference>
<dbReference type="InterPro" id="IPR010482">
    <property type="entry name" value="TECPR1-like_DysF"/>
</dbReference>
<comment type="caution">
    <text evidence="9">The sequence shown here is derived from an EMBL/GenBank/DDBJ whole genome shotgun (WGS) entry which is preliminary data.</text>
</comment>
<feature type="transmembrane region" description="Helical" evidence="6">
    <location>
        <begin position="232"/>
        <end position="251"/>
    </location>
</feature>
<dbReference type="EMBL" id="JAXOVC010000011">
    <property type="protein sequence ID" value="KAK4495824.1"/>
    <property type="molecule type" value="Genomic_DNA"/>
</dbReference>
<dbReference type="InterPro" id="IPR006614">
    <property type="entry name" value="Peroxin/Ferlin"/>
</dbReference>
<keyword evidence="4 6" id="KW-0472">Membrane</keyword>
<evidence type="ECO:0000313" key="10">
    <source>
        <dbReference type="Proteomes" id="UP001305779"/>
    </source>
</evidence>
<evidence type="ECO:0000256" key="4">
    <source>
        <dbReference type="ARBA" id="ARBA00023136"/>
    </source>
</evidence>
<feature type="domain" description="Peroxin/Ferlin" evidence="7">
    <location>
        <begin position="334"/>
        <end position="402"/>
    </location>
</feature>
<proteinExistence type="predicted"/>
<dbReference type="PANTHER" id="PTHR31679">
    <property type="entry name" value="PEROXISOMAL MEMBRANE PROTEIN PEX30-RELATED"/>
    <property type="match status" value="1"/>
</dbReference>
<feature type="domain" description="Peroxin/Ferlin" evidence="8">
    <location>
        <begin position="419"/>
        <end position="452"/>
    </location>
</feature>
<feature type="compositionally biased region" description="Polar residues" evidence="5">
    <location>
        <begin position="40"/>
        <end position="49"/>
    </location>
</feature>
<dbReference type="SMART" id="SM00693">
    <property type="entry name" value="DysFN"/>
    <property type="match status" value="1"/>
</dbReference>
<protein>
    <recommendedName>
        <fullName evidence="7 8">Peroxin/Ferlin domain-containing protein</fullName>
    </recommendedName>
</protein>
<keyword evidence="2 6" id="KW-0812">Transmembrane</keyword>
<dbReference type="Pfam" id="PF06398">
    <property type="entry name" value="Pex24p"/>
    <property type="match status" value="1"/>
</dbReference>
<evidence type="ECO:0000256" key="1">
    <source>
        <dbReference type="ARBA" id="ARBA00004127"/>
    </source>
</evidence>
<gene>
    <name evidence="9" type="ORF">PRZ48_013092</name>
</gene>
<evidence type="ECO:0000256" key="2">
    <source>
        <dbReference type="ARBA" id="ARBA00022692"/>
    </source>
</evidence>
<feature type="compositionally biased region" description="Basic residues" evidence="5">
    <location>
        <begin position="9"/>
        <end position="18"/>
    </location>
</feature>